<evidence type="ECO:0000313" key="1">
    <source>
        <dbReference type="EMBL" id="KAJ8108613.1"/>
    </source>
</evidence>
<reference evidence="1" key="1">
    <citation type="submission" date="2022-11" db="EMBL/GenBank/DDBJ databases">
        <title>Genome Sequence of Boeremia exigua.</title>
        <authorList>
            <person name="Buettner E."/>
        </authorList>
    </citation>
    <scope>NUCLEOTIDE SEQUENCE</scope>
    <source>
        <strain evidence="1">CU02</strain>
    </source>
</reference>
<evidence type="ECO:0000313" key="2">
    <source>
        <dbReference type="Proteomes" id="UP001153331"/>
    </source>
</evidence>
<comment type="caution">
    <text evidence="1">The sequence shown here is derived from an EMBL/GenBank/DDBJ whole genome shotgun (WGS) entry which is preliminary data.</text>
</comment>
<name>A0ACC2I0W0_9PLEO</name>
<dbReference type="Proteomes" id="UP001153331">
    <property type="component" value="Unassembled WGS sequence"/>
</dbReference>
<dbReference type="EMBL" id="JAPHNI010000724">
    <property type="protein sequence ID" value="KAJ8108613.1"/>
    <property type="molecule type" value="Genomic_DNA"/>
</dbReference>
<keyword evidence="2" id="KW-1185">Reference proteome</keyword>
<proteinExistence type="predicted"/>
<gene>
    <name evidence="1" type="ORF">OPT61_g8053</name>
</gene>
<sequence>MTSRETCVCTSSDGDSALSTTANVISILTFAYVLIIGGLYQVASYHRANYDYSGLRDRATKLRKEAEEIQALYRERAEKLPGAEAWDMTSEAVKTAINLSQDLEKAERRASSKWYLVWQEVTFRFVSNGEGDILGTLQDIQFANLKDRPEDLKRLRELMNQLHIFRVTMLKRLQTEQISGIPNIIRTFEDLKTMAVLKGRLTNLGIELRRRSEEPLIETVQTHTEQLSQLRRSKSLGALGSELSRHDNRTSTWPTSLNDNLDEARHSAHMTRLPPRGVRHRTAVQAVCRTGSGAGSTPTARSIHELDEVDVGDSSRQMQPEGSG</sequence>
<accession>A0ACC2I0W0</accession>
<protein>
    <submittedName>
        <fullName evidence="1">Uncharacterized protein</fullName>
    </submittedName>
</protein>
<organism evidence="1 2">
    <name type="scientific">Boeremia exigua</name>
    <dbReference type="NCBI Taxonomy" id="749465"/>
    <lineage>
        <taxon>Eukaryota</taxon>
        <taxon>Fungi</taxon>
        <taxon>Dikarya</taxon>
        <taxon>Ascomycota</taxon>
        <taxon>Pezizomycotina</taxon>
        <taxon>Dothideomycetes</taxon>
        <taxon>Pleosporomycetidae</taxon>
        <taxon>Pleosporales</taxon>
        <taxon>Pleosporineae</taxon>
        <taxon>Didymellaceae</taxon>
        <taxon>Boeremia</taxon>
    </lineage>
</organism>